<comment type="caution">
    <text evidence="1">The sequence shown here is derived from an EMBL/GenBank/DDBJ whole genome shotgun (WGS) entry which is preliminary data.</text>
</comment>
<keyword evidence="2" id="KW-1185">Reference proteome</keyword>
<feature type="non-terminal residue" evidence="1">
    <location>
        <position position="151"/>
    </location>
</feature>
<reference evidence="1 2" key="1">
    <citation type="journal article" date="2012" name="Genome Biol.">
        <title>Genome and low-iron response of an oceanic diatom adapted to chronic iron limitation.</title>
        <authorList>
            <person name="Lommer M."/>
            <person name="Specht M."/>
            <person name="Roy A.S."/>
            <person name="Kraemer L."/>
            <person name="Andreson R."/>
            <person name="Gutowska M.A."/>
            <person name="Wolf J."/>
            <person name="Bergner S.V."/>
            <person name="Schilhabel M.B."/>
            <person name="Klostermeier U.C."/>
            <person name="Beiko R.G."/>
            <person name="Rosenstiel P."/>
            <person name="Hippler M."/>
            <person name="Laroche J."/>
        </authorList>
    </citation>
    <scope>NUCLEOTIDE SEQUENCE [LARGE SCALE GENOMIC DNA]</scope>
    <source>
        <strain evidence="1 2">CCMP1005</strain>
    </source>
</reference>
<sequence>MKSPAGTPGSHLVATVMKSPAGTLLIFKLHEIQLDSSVLSRPPLWPVPIPSIDIESFRAPHLNSQSRVPSCWTAGSTSSGRCFSRMDAAERQKILDAALDELDESDSDEEADRPKCNLDETVTPCSLSGVRPKSWRALLVGLLGWYQEQGQ</sequence>
<name>K0S427_THAOC</name>
<protein>
    <submittedName>
        <fullName evidence="1">Uncharacterized protein</fullName>
    </submittedName>
</protein>
<dbReference type="Proteomes" id="UP000266841">
    <property type="component" value="Unassembled WGS sequence"/>
</dbReference>
<dbReference type="AlphaFoldDB" id="K0S427"/>
<organism evidence="1 2">
    <name type="scientific">Thalassiosira oceanica</name>
    <name type="common">Marine diatom</name>
    <dbReference type="NCBI Taxonomy" id="159749"/>
    <lineage>
        <taxon>Eukaryota</taxon>
        <taxon>Sar</taxon>
        <taxon>Stramenopiles</taxon>
        <taxon>Ochrophyta</taxon>
        <taxon>Bacillariophyta</taxon>
        <taxon>Coscinodiscophyceae</taxon>
        <taxon>Thalassiosirophycidae</taxon>
        <taxon>Thalassiosirales</taxon>
        <taxon>Thalassiosiraceae</taxon>
        <taxon>Thalassiosira</taxon>
    </lineage>
</organism>
<evidence type="ECO:0000313" key="2">
    <source>
        <dbReference type="Proteomes" id="UP000266841"/>
    </source>
</evidence>
<proteinExistence type="predicted"/>
<gene>
    <name evidence="1" type="ORF">THAOC_24564</name>
</gene>
<dbReference type="EMBL" id="AGNL01033467">
    <property type="protein sequence ID" value="EJK55676.1"/>
    <property type="molecule type" value="Genomic_DNA"/>
</dbReference>
<accession>K0S427</accession>
<evidence type="ECO:0000313" key="1">
    <source>
        <dbReference type="EMBL" id="EJK55676.1"/>
    </source>
</evidence>